<dbReference type="AlphaFoldDB" id="A0AAD7ETJ7"/>
<dbReference type="PANTHER" id="PTHR42103">
    <property type="entry name" value="ALPHA/BETA-HYDROLASES SUPERFAMILY PROTEIN"/>
    <property type="match status" value="1"/>
</dbReference>
<dbReference type="Gene3D" id="3.40.50.1820">
    <property type="entry name" value="alpha/beta hydrolase"/>
    <property type="match status" value="1"/>
</dbReference>
<keyword evidence="2" id="KW-1185">Reference proteome</keyword>
<gene>
    <name evidence="1" type="ORF">DFH08DRAFT_1079413</name>
</gene>
<dbReference type="PANTHER" id="PTHR42103:SF2">
    <property type="entry name" value="AB HYDROLASE-1 DOMAIN-CONTAINING PROTEIN"/>
    <property type="match status" value="1"/>
</dbReference>
<evidence type="ECO:0000313" key="2">
    <source>
        <dbReference type="Proteomes" id="UP001218218"/>
    </source>
</evidence>
<name>A0AAD7ETJ7_9AGAR</name>
<accession>A0AAD7ETJ7</accession>
<dbReference type="InterPro" id="IPR029058">
    <property type="entry name" value="AB_hydrolase_fold"/>
</dbReference>
<comment type="caution">
    <text evidence="1">The sequence shown here is derived from an EMBL/GenBank/DDBJ whole genome shotgun (WGS) entry which is preliminary data.</text>
</comment>
<dbReference type="Proteomes" id="UP001218218">
    <property type="component" value="Unassembled WGS sequence"/>
</dbReference>
<protein>
    <submittedName>
        <fullName evidence="1">Uncharacterized protein</fullName>
    </submittedName>
</protein>
<sequence length="257" mass="28217">MGQVPSSQSVHLETRVEDPTDGCPHGLALIAHGRLGGTFDQPQIRVLAEYLRDCRKLRVFTWNARGNGQSEGGNEWTDLGVWMGEAGVNDYNRMLGDSMTKFREDFPQVNKPQLFICGYSAGAIFAGCARPPLALVPVFAPAHYILLSYPVELNPVIGLHKSGSYFRSVEALVQGDGWENLPPEFDGKEPEVNGVLTIMGGREKVLSYDTWTGILESKNKRGVLSQVVVDGAGHNWEGMTDRIVQEADKWLASINSA</sequence>
<reference evidence="1" key="1">
    <citation type="submission" date="2023-03" db="EMBL/GenBank/DDBJ databases">
        <title>Massive genome expansion in bonnet fungi (Mycena s.s.) driven by repeated elements and novel gene families across ecological guilds.</title>
        <authorList>
            <consortium name="Lawrence Berkeley National Laboratory"/>
            <person name="Harder C.B."/>
            <person name="Miyauchi S."/>
            <person name="Viragh M."/>
            <person name="Kuo A."/>
            <person name="Thoen E."/>
            <person name="Andreopoulos B."/>
            <person name="Lu D."/>
            <person name="Skrede I."/>
            <person name="Drula E."/>
            <person name="Henrissat B."/>
            <person name="Morin E."/>
            <person name="Kohler A."/>
            <person name="Barry K."/>
            <person name="LaButti K."/>
            <person name="Morin E."/>
            <person name="Salamov A."/>
            <person name="Lipzen A."/>
            <person name="Mereny Z."/>
            <person name="Hegedus B."/>
            <person name="Baldrian P."/>
            <person name="Stursova M."/>
            <person name="Weitz H."/>
            <person name="Taylor A."/>
            <person name="Grigoriev I.V."/>
            <person name="Nagy L.G."/>
            <person name="Martin F."/>
            <person name="Kauserud H."/>
        </authorList>
    </citation>
    <scope>NUCLEOTIDE SEQUENCE</scope>
    <source>
        <strain evidence="1">CBHHK002</strain>
    </source>
</reference>
<organism evidence="1 2">
    <name type="scientific">Mycena albidolilacea</name>
    <dbReference type="NCBI Taxonomy" id="1033008"/>
    <lineage>
        <taxon>Eukaryota</taxon>
        <taxon>Fungi</taxon>
        <taxon>Dikarya</taxon>
        <taxon>Basidiomycota</taxon>
        <taxon>Agaricomycotina</taxon>
        <taxon>Agaricomycetes</taxon>
        <taxon>Agaricomycetidae</taxon>
        <taxon>Agaricales</taxon>
        <taxon>Marasmiineae</taxon>
        <taxon>Mycenaceae</taxon>
        <taxon>Mycena</taxon>
    </lineage>
</organism>
<dbReference type="EMBL" id="JARIHO010000016">
    <property type="protein sequence ID" value="KAJ7349017.1"/>
    <property type="molecule type" value="Genomic_DNA"/>
</dbReference>
<proteinExistence type="predicted"/>
<dbReference type="SUPFAM" id="SSF53474">
    <property type="entry name" value="alpha/beta-Hydrolases"/>
    <property type="match status" value="1"/>
</dbReference>
<evidence type="ECO:0000313" key="1">
    <source>
        <dbReference type="EMBL" id="KAJ7349017.1"/>
    </source>
</evidence>